<dbReference type="InterPro" id="IPR035952">
    <property type="entry name" value="Rhomboid-like_sf"/>
</dbReference>
<keyword evidence="2 5" id="KW-0812">Transmembrane</keyword>
<sequence>MTEFKGLRRRCRLRKDEMPTKKPKFTLQLQYNSPVILTFFLLSLGVLFLGQYTGGWTTTHLFSVYRSSLKDPLFYIRLFGHVLGHGSWDHFLNNMLLLLVVGLPMEEKYGSLPLLKGILLTALISGILQCALFPRTALLGASGIVFMLIMLASLSGFSGGIPVTMLLVAALYLGQQIYDIIFVRDNVANFMHIVGGVCGTVFGYVNAGPRRKRKH</sequence>
<dbReference type="Pfam" id="PF01694">
    <property type="entry name" value="Rhomboid"/>
    <property type="match status" value="1"/>
</dbReference>
<evidence type="ECO:0000256" key="3">
    <source>
        <dbReference type="ARBA" id="ARBA00022989"/>
    </source>
</evidence>
<keyword evidence="3 5" id="KW-1133">Transmembrane helix</keyword>
<keyword evidence="7" id="KW-0645">Protease</keyword>
<accession>A0A564TN01</accession>
<dbReference type="EC" id="3.4.21.105" evidence="7"/>
<dbReference type="EMBL" id="CABHMY010000100">
    <property type="protein sequence ID" value="VUX08657.1"/>
    <property type="molecule type" value="Genomic_DNA"/>
</dbReference>
<keyword evidence="7" id="KW-0378">Hydrolase</keyword>
<name>A0A564TN01_9FIRM</name>
<dbReference type="GO" id="GO:0016020">
    <property type="term" value="C:membrane"/>
    <property type="evidence" value="ECO:0007669"/>
    <property type="project" value="UniProtKB-SubCell"/>
</dbReference>
<evidence type="ECO:0000313" key="7">
    <source>
        <dbReference type="EMBL" id="VUX08657.1"/>
    </source>
</evidence>
<evidence type="ECO:0000256" key="1">
    <source>
        <dbReference type="ARBA" id="ARBA00004141"/>
    </source>
</evidence>
<evidence type="ECO:0000256" key="4">
    <source>
        <dbReference type="ARBA" id="ARBA00023136"/>
    </source>
</evidence>
<dbReference type="AlphaFoldDB" id="A0A564TN01"/>
<feature type="transmembrane region" description="Helical" evidence="5">
    <location>
        <begin position="114"/>
        <end position="133"/>
    </location>
</feature>
<evidence type="ECO:0000259" key="6">
    <source>
        <dbReference type="Pfam" id="PF01694"/>
    </source>
</evidence>
<evidence type="ECO:0000256" key="5">
    <source>
        <dbReference type="SAM" id="Phobius"/>
    </source>
</evidence>
<dbReference type="Gene3D" id="1.20.1540.10">
    <property type="entry name" value="Rhomboid-like"/>
    <property type="match status" value="1"/>
</dbReference>
<dbReference type="SUPFAM" id="SSF144091">
    <property type="entry name" value="Rhomboid-like"/>
    <property type="match status" value="1"/>
</dbReference>
<feature type="transmembrane region" description="Helical" evidence="5">
    <location>
        <begin position="186"/>
        <end position="205"/>
    </location>
</feature>
<feature type="domain" description="Peptidase S54 rhomboid" evidence="6">
    <location>
        <begin position="75"/>
        <end position="205"/>
    </location>
</feature>
<dbReference type="PANTHER" id="PTHR43066">
    <property type="entry name" value="RHOMBOID-RELATED PROTEIN"/>
    <property type="match status" value="1"/>
</dbReference>
<evidence type="ECO:0000313" key="8">
    <source>
        <dbReference type="Proteomes" id="UP000406184"/>
    </source>
</evidence>
<keyword evidence="8" id="KW-1185">Reference proteome</keyword>
<organism evidence="7 8">
    <name type="scientific">Faecalibacterium prausnitzii</name>
    <dbReference type="NCBI Taxonomy" id="853"/>
    <lineage>
        <taxon>Bacteria</taxon>
        <taxon>Bacillati</taxon>
        <taxon>Bacillota</taxon>
        <taxon>Clostridia</taxon>
        <taxon>Eubacteriales</taxon>
        <taxon>Oscillospiraceae</taxon>
        <taxon>Faecalibacterium</taxon>
    </lineage>
</organism>
<keyword evidence="4 5" id="KW-0472">Membrane</keyword>
<dbReference type="GO" id="GO:0004252">
    <property type="term" value="F:serine-type endopeptidase activity"/>
    <property type="evidence" value="ECO:0007669"/>
    <property type="project" value="InterPro"/>
</dbReference>
<protein>
    <submittedName>
        <fullName evidence="7">Rhomboid protease GlpG</fullName>
        <ecNumber evidence="7">3.4.21.105</ecNumber>
    </submittedName>
</protein>
<comment type="subcellular location">
    <subcellularLocation>
        <location evidence="1">Membrane</location>
        <topology evidence="1">Multi-pass membrane protein</topology>
    </subcellularLocation>
</comment>
<dbReference type="Proteomes" id="UP000406184">
    <property type="component" value="Unassembled WGS sequence"/>
</dbReference>
<evidence type="ECO:0000256" key="2">
    <source>
        <dbReference type="ARBA" id="ARBA00022692"/>
    </source>
</evidence>
<feature type="transmembrane region" description="Helical" evidence="5">
    <location>
        <begin position="145"/>
        <end position="174"/>
    </location>
</feature>
<dbReference type="GO" id="GO:0006508">
    <property type="term" value="P:proteolysis"/>
    <property type="evidence" value="ECO:0007669"/>
    <property type="project" value="UniProtKB-KW"/>
</dbReference>
<gene>
    <name evidence="7" type="primary">glpG</name>
    <name evidence="7" type="ORF">FPPS064S07_00533</name>
</gene>
<feature type="transmembrane region" description="Helical" evidence="5">
    <location>
        <begin position="31"/>
        <end position="52"/>
    </location>
</feature>
<proteinExistence type="predicted"/>
<reference evidence="7 8" key="1">
    <citation type="submission" date="2019-07" db="EMBL/GenBank/DDBJ databases">
        <authorList>
            <person name="Hibberd C M."/>
            <person name="Gehrig L. J."/>
            <person name="Chang H.-W."/>
            <person name="Venkatesh S."/>
        </authorList>
    </citation>
    <scope>NUCLEOTIDE SEQUENCE [LARGE SCALE GENOMIC DNA]</scope>
    <source>
        <strain evidence="7">Faecalibacterium_prausnitzii_JG_BgPS064</strain>
    </source>
</reference>
<dbReference type="InterPro" id="IPR022764">
    <property type="entry name" value="Peptidase_S54_rhomboid_dom"/>
</dbReference>